<dbReference type="AlphaFoldDB" id="A0A8H7QRH6"/>
<evidence type="ECO:0000313" key="1">
    <source>
        <dbReference type="EMBL" id="KAG2196336.1"/>
    </source>
</evidence>
<dbReference type="Proteomes" id="UP000603453">
    <property type="component" value="Unassembled WGS sequence"/>
</dbReference>
<gene>
    <name evidence="1" type="ORF">INT47_009331</name>
</gene>
<sequence>MSSSSPSRKRFARSKAVIPTFGSATTRSILRNKPIGKAGLSVEQRLDNLERNAAAVAATVANVAATTDACSNNNNKQRTAIDPALSALIRDSYKDYMSKNNSQGWLFGFSLLSMENIALHDHLLEQVRLHDNYSAHLPEHTPFIVARKRFVKEKIRHHYEHLADNEKKKNWDEDKLKLLAENNRRKSRMQTKMRRRKTAFARYKDAFELKYGPDCEEFVDRAYMSEEENNELDEYGNAINFFNIVPKWRTPKLQEFMNELDKPTMAIKPSACKRCTRTPIPEETTSVPLEILATLPTWGVDPNVFL</sequence>
<comment type="caution">
    <text evidence="1">The sequence shown here is derived from an EMBL/GenBank/DDBJ whole genome shotgun (WGS) entry which is preliminary data.</text>
</comment>
<evidence type="ECO:0000313" key="2">
    <source>
        <dbReference type="Proteomes" id="UP000603453"/>
    </source>
</evidence>
<organism evidence="1 2">
    <name type="scientific">Mucor saturninus</name>
    <dbReference type="NCBI Taxonomy" id="64648"/>
    <lineage>
        <taxon>Eukaryota</taxon>
        <taxon>Fungi</taxon>
        <taxon>Fungi incertae sedis</taxon>
        <taxon>Mucoromycota</taxon>
        <taxon>Mucoromycotina</taxon>
        <taxon>Mucoromycetes</taxon>
        <taxon>Mucorales</taxon>
        <taxon>Mucorineae</taxon>
        <taxon>Mucoraceae</taxon>
        <taxon>Mucor</taxon>
    </lineage>
</organism>
<accession>A0A8H7QRH6</accession>
<dbReference type="OrthoDB" id="2288453at2759"/>
<proteinExistence type="predicted"/>
<keyword evidence="2" id="KW-1185">Reference proteome</keyword>
<name>A0A8H7QRH6_9FUNG</name>
<protein>
    <submittedName>
        <fullName evidence="1">Uncharacterized protein</fullName>
    </submittedName>
</protein>
<reference evidence="1" key="1">
    <citation type="submission" date="2020-12" db="EMBL/GenBank/DDBJ databases">
        <title>Metabolic potential, ecology and presence of endohyphal bacteria is reflected in genomic diversity of Mucoromycotina.</title>
        <authorList>
            <person name="Muszewska A."/>
            <person name="Okrasinska A."/>
            <person name="Steczkiewicz K."/>
            <person name="Drgas O."/>
            <person name="Orlowska M."/>
            <person name="Perlinska-Lenart U."/>
            <person name="Aleksandrzak-Piekarczyk T."/>
            <person name="Szatraj K."/>
            <person name="Zielenkiewicz U."/>
            <person name="Pilsyk S."/>
            <person name="Malc E."/>
            <person name="Mieczkowski P."/>
            <person name="Kruszewska J.S."/>
            <person name="Biernat P."/>
            <person name="Pawlowska J."/>
        </authorList>
    </citation>
    <scope>NUCLEOTIDE SEQUENCE</scope>
    <source>
        <strain evidence="1">WA0000017839</strain>
    </source>
</reference>
<dbReference type="EMBL" id="JAEPRD010000149">
    <property type="protein sequence ID" value="KAG2196336.1"/>
    <property type="molecule type" value="Genomic_DNA"/>
</dbReference>